<dbReference type="GO" id="GO:0019254">
    <property type="term" value="P:carnitine metabolic process, CoA-linked"/>
    <property type="evidence" value="ECO:0000318"/>
    <property type="project" value="GO_Central"/>
</dbReference>
<dbReference type="GeneTree" id="ENSGT01150000286917"/>
<dbReference type="PANTHER" id="PTHR22589">
    <property type="entry name" value="CARNITINE O-ACYLTRANSFERASE"/>
    <property type="match status" value="1"/>
</dbReference>
<dbReference type="OrthoDB" id="240216at2759"/>
<dbReference type="Gene3D" id="3.30.559.70">
    <property type="entry name" value="Choline/Carnitine o-acyltransferase, domain 2"/>
    <property type="match status" value="1"/>
</dbReference>
<dbReference type="InterPro" id="IPR039551">
    <property type="entry name" value="Cho/carn_acyl_trans"/>
</dbReference>
<dbReference type="GO" id="GO:0005777">
    <property type="term" value="C:peroxisome"/>
    <property type="evidence" value="ECO:0000318"/>
    <property type="project" value="GO_Central"/>
</dbReference>
<dbReference type="OMA" id="AHVNFAI"/>
<dbReference type="CTD" id="1384"/>
<dbReference type="AGR" id="Xenbase:XB-GENE-487012"/>
<comment type="similarity">
    <text evidence="1">Belongs to the carnitine/choline acetyltransferase family.</text>
</comment>
<accession>A0A6I8S982</accession>
<sequence>MVNQSVLCSASLLFHWEVIAVARVIDGCDHYLLLIAALLLLGMMVQSVFKGRLLSHAQVSFRILSRGYSGSPFPHQPVPDLSKTLFRYLGSLQPLVSKDELESTRELVEEFLRPGGQGEELAKQLQKRAERTDNWLTDWRHQAIYLENHLPLPVHSSPAVLLPQRDHKDWRGQLRFASKLISGVLDFKAKIESPDGLTEIWRGRPLCPHQYHDFFGSCREPGYKRDRVLLQPAHKSLSQYVTVCRNYQFFQMDVYNSDGSPLTEDQIHQQMLFLRAHSYKTDKEPVGVLTTDHRNSWGRAYTTLIRDRLNRESVRSIQRSLFTVCLDATALKYSEELYSSRTAAQMLHGGGTHANSGNRWFDKTLQFVVGEDGTCGLIYDQATADASAILTMLGHVLEYCSRGPKRLPPRTPLTRLPPPKKLYFNFPPETKQHIENAKQNLDILVNDLDICCFTFSDFGKSFPKKHNMRPGAFLQVALQLAYYRCHESLCATCEVVSLRTFHRGRSDVVRCSSSEALEFVQAADEPNRLAGEKLSLLKKAVESHQCATEQVLQGQSVDGTLLALKMLCISSGAALPAILMDTSYAVSSHWKLFTGQVSSPIDCVMCYGPLVPDGYSVCFAPSLDSITVCVSAFDCCQETDAQKLSDSLQGALRDMQSLIIKCQPGEA</sequence>
<evidence type="ECO:0000313" key="8">
    <source>
        <dbReference type="RefSeq" id="XP_017951675.2"/>
    </source>
</evidence>
<name>A0A6I8S982_XENTR</name>
<keyword evidence="4" id="KW-0812">Transmembrane</keyword>
<organism evidence="6">
    <name type="scientific">Xenopus tropicalis</name>
    <name type="common">Western clawed frog</name>
    <name type="synonym">Silurana tropicalis</name>
    <dbReference type="NCBI Taxonomy" id="8364"/>
    <lineage>
        <taxon>Eukaryota</taxon>
        <taxon>Metazoa</taxon>
        <taxon>Chordata</taxon>
        <taxon>Craniata</taxon>
        <taxon>Vertebrata</taxon>
        <taxon>Euteleostomi</taxon>
        <taxon>Amphibia</taxon>
        <taxon>Batrachia</taxon>
        <taxon>Anura</taxon>
        <taxon>Pipoidea</taxon>
        <taxon>Pipidae</taxon>
        <taxon>Xenopodinae</taxon>
        <taxon>Xenopus</taxon>
        <taxon>Silurana</taxon>
    </lineage>
</organism>
<evidence type="ECO:0000256" key="4">
    <source>
        <dbReference type="SAM" id="Phobius"/>
    </source>
</evidence>
<evidence type="ECO:0000256" key="2">
    <source>
        <dbReference type="ARBA" id="ARBA00022679"/>
    </source>
</evidence>
<dbReference type="PANTHER" id="PTHR22589:SF47">
    <property type="entry name" value="CHOLINE_CARNITINE ACYLTRANSFERASE DOMAIN-CONTAINING PROTEIN"/>
    <property type="match status" value="1"/>
</dbReference>
<dbReference type="Xenbase" id="XB-GENE-487012">
    <property type="gene designation" value="crat"/>
</dbReference>
<evidence type="ECO:0000256" key="3">
    <source>
        <dbReference type="ARBA" id="ARBA00023315"/>
    </source>
</evidence>
<feature type="transmembrane region" description="Helical" evidence="4">
    <location>
        <begin position="30"/>
        <end position="49"/>
    </location>
</feature>
<dbReference type="Proteomes" id="UP000008143">
    <property type="component" value="Chromosome 8"/>
</dbReference>
<keyword evidence="2" id="KW-0808">Transferase</keyword>
<dbReference type="Bgee" id="ENSXETG00000005161">
    <property type="expression patterns" value="Expressed in skeletal muscle tissue and 12 other cell types or tissues"/>
</dbReference>
<feature type="domain" description="Choline/carnitine acyltransferase" evidence="5">
    <location>
        <begin position="77"/>
        <end position="649"/>
    </location>
</feature>
<evidence type="ECO:0000313" key="9">
    <source>
        <dbReference type="Xenbase" id="XB-GENE-487012"/>
    </source>
</evidence>
<protein>
    <submittedName>
        <fullName evidence="6 8">Carnitine O-acetyltransferase b</fullName>
    </submittedName>
</protein>
<keyword evidence="4" id="KW-0472">Membrane</keyword>
<dbReference type="GO" id="GO:0004092">
    <property type="term" value="F:carnitine O-acetyltransferase activity"/>
    <property type="evidence" value="ECO:0000318"/>
    <property type="project" value="GO_Central"/>
</dbReference>
<evidence type="ECO:0000256" key="1">
    <source>
        <dbReference type="ARBA" id="ARBA00005232"/>
    </source>
</evidence>
<dbReference type="Ensembl" id="ENSXETT00000091849">
    <property type="protein sequence ID" value="ENSXETP00000089739"/>
    <property type="gene ID" value="ENSXETG00000005161"/>
</dbReference>
<keyword evidence="4" id="KW-1133">Transmembrane helix</keyword>
<proteinExistence type="inferred from homology"/>
<reference evidence="6" key="2">
    <citation type="submission" date="2020-05" db="UniProtKB">
        <authorList>
            <consortium name="Ensembl"/>
        </authorList>
    </citation>
    <scope>IDENTIFICATION</scope>
</reference>
<dbReference type="AlphaFoldDB" id="A0A6I8S982"/>
<dbReference type="RefSeq" id="XP_017951675.2">
    <property type="nucleotide sequence ID" value="XM_018096186.2"/>
</dbReference>
<dbReference type="InterPro" id="IPR042231">
    <property type="entry name" value="Cho/carn_acyl_trans_2"/>
</dbReference>
<dbReference type="InterPro" id="IPR023213">
    <property type="entry name" value="CAT-like_dom_sf"/>
</dbReference>
<dbReference type="Pfam" id="PF00755">
    <property type="entry name" value="Carn_acyltransf"/>
    <property type="match status" value="1"/>
</dbReference>
<evidence type="ECO:0000313" key="6">
    <source>
        <dbReference type="Ensembl" id="ENSXETP00000089739"/>
    </source>
</evidence>
<keyword evidence="7" id="KW-1185">Reference proteome</keyword>
<keyword evidence="3" id="KW-0012">Acyltransferase</keyword>
<reference evidence="6" key="1">
    <citation type="journal article" date="2010" name="Science">
        <title>The genome of the Western clawed frog Xenopus tropicalis.</title>
        <authorList>
            <person name="Hellsten U."/>
            <person name="Harland R.M."/>
            <person name="Gilchrist M.J."/>
            <person name="Hendrix D."/>
            <person name="Jurka J."/>
            <person name="Kapitonov V."/>
            <person name="Ovcharenko I."/>
            <person name="Putnam N.H."/>
            <person name="Shu S."/>
            <person name="Taher L."/>
            <person name="Blitz I.L."/>
            <person name="Blumberg B."/>
            <person name="Dichmann D.S."/>
            <person name="Dubchak I."/>
            <person name="Amaya E."/>
            <person name="Detter J.C."/>
            <person name="Fletcher R."/>
            <person name="Gerhard D.S."/>
            <person name="Goodstein D."/>
            <person name="Graves T."/>
            <person name="Grigoriev I.V."/>
            <person name="Grimwood J."/>
            <person name="Kawashima T."/>
            <person name="Lindquist E."/>
            <person name="Lucas S.M."/>
            <person name="Mead P.E."/>
            <person name="Mitros T."/>
            <person name="Ogino H."/>
            <person name="Ohta Y."/>
            <person name="Poliakov A.V."/>
            <person name="Pollet N."/>
            <person name="Robert J."/>
            <person name="Salamov A."/>
            <person name="Sater A.K."/>
            <person name="Schmutz J."/>
            <person name="Terry A."/>
            <person name="Vize P.D."/>
            <person name="Warren W.C."/>
            <person name="Wells D."/>
            <person name="Wills A."/>
            <person name="Wilson R.K."/>
            <person name="Zimmerman L.B."/>
            <person name="Zorn A.M."/>
            <person name="Grainger R."/>
            <person name="Grammer T."/>
            <person name="Khokha M.K."/>
            <person name="Richardson P.M."/>
            <person name="Rokhsar D.S."/>
        </authorList>
    </citation>
    <scope>NUCLEOTIDE SEQUENCE [LARGE SCALE GENOMIC DNA]</scope>
    <source>
        <strain evidence="6">Nigerian</strain>
    </source>
</reference>
<gene>
    <name evidence="6 8 9" type="primary">crat</name>
    <name evidence="8" type="synonym">cat1</name>
    <name evidence="8" type="synonym">crat.2</name>
    <name evidence="8" type="synonym">cratb</name>
</gene>
<dbReference type="GeneID" id="394811"/>
<dbReference type="InterPro" id="IPR000542">
    <property type="entry name" value="Carn_acyl_trans"/>
</dbReference>
<dbReference type="Gene3D" id="3.30.559.10">
    <property type="entry name" value="Chloramphenicol acetyltransferase-like domain"/>
    <property type="match status" value="1"/>
</dbReference>
<reference evidence="8" key="3">
    <citation type="submission" date="2025-04" db="UniProtKB">
        <authorList>
            <consortium name="RefSeq"/>
        </authorList>
    </citation>
    <scope>IDENTIFICATION</scope>
    <source>
        <strain evidence="8">Nigerian</strain>
        <tissue evidence="8">Liver and blood</tissue>
    </source>
</reference>
<evidence type="ECO:0000259" key="5">
    <source>
        <dbReference type="Pfam" id="PF00755"/>
    </source>
</evidence>
<evidence type="ECO:0000313" key="7">
    <source>
        <dbReference type="Proteomes" id="UP000008143"/>
    </source>
</evidence>
<dbReference type="FunFam" id="3.30.559.70:FF:000002">
    <property type="entry name" value="Carnitine O-acetyltransferase"/>
    <property type="match status" value="1"/>
</dbReference>
<dbReference type="SUPFAM" id="SSF52777">
    <property type="entry name" value="CoA-dependent acyltransferases"/>
    <property type="match status" value="2"/>
</dbReference>